<keyword evidence="1 5" id="KW-0479">Metal-binding</keyword>
<dbReference type="Proteomes" id="UP000030755">
    <property type="component" value="Unassembled WGS sequence"/>
</dbReference>
<dbReference type="EMBL" id="KE561063">
    <property type="protein sequence ID" value="EPZ33403.1"/>
    <property type="molecule type" value="Genomic_DNA"/>
</dbReference>
<evidence type="ECO:0000313" key="10">
    <source>
        <dbReference type="EMBL" id="RKP20818.1"/>
    </source>
</evidence>
<feature type="binding site" evidence="4">
    <location>
        <begin position="528"/>
        <end position="532"/>
    </location>
    <ligand>
        <name>AMP</name>
        <dbReference type="ChEBI" id="CHEBI:456215"/>
    </ligand>
</feature>
<reference evidence="12" key="2">
    <citation type="journal article" date="2018" name="Nat. Microbiol.">
        <title>Leveraging single-cell genomics to expand the fungal tree of life.</title>
        <authorList>
            <person name="Ahrendt S.R."/>
            <person name="Quandt C.A."/>
            <person name="Ciobanu D."/>
            <person name="Clum A."/>
            <person name="Salamov A."/>
            <person name="Andreopoulos B."/>
            <person name="Cheng J.F."/>
            <person name="Woyke T."/>
            <person name="Pelin A."/>
            <person name="Henrissat B."/>
            <person name="Reynolds N.K."/>
            <person name="Benny G.L."/>
            <person name="Smith M.E."/>
            <person name="James T.Y."/>
            <person name="Grigoriev I.V."/>
        </authorList>
    </citation>
    <scope>NUCLEOTIDE SEQUENCE [LARGE SCALE GENOMIC DNA]</scope>
    <source>
        <strain evidence="12">CSF55</strain>
    </source>
</reference>
<reference evidence="10" key="3">
    <citation type="submission" date="2018-08" db="EMBL/GenBank/DDBJ databases">
        <title>Leveraging single-cell genomics to expand the Fungal Tree of Life.</title>
        <authorList>
            <consortium name="DOE Joint Genome Institute"/>
            <person name="Ahrendt S.R."/>
            <person name="Quandt C.A."/>
            <person name="Ciobanu D."/>
            <person name="Clum A."/>
            <person name="Salamov A."/>
            <person name="Andreopoulos B."/>
            <person name="Cheng J.-F."/>
            <person name="Woyke T."/>
            <person name="Pelin A."/>
            <person name="Henrissat B."/>
            <person name="Reynolds N."/>
            <person name="Benny G.L."/>
            <person name="Smith M.E."/>
            <person name="James T.Y."/>
            <person name="Grigoriev I.V."/>
        </authorList>
    </citation>
    <scope>NUCLEOTIDE SEQUENCE</scope>
    <source>
        <strain evidence="10">CSF55</strain>
    </source>
</reference>
<evidence type="ECO:0000256" key="2">
    <source>
        <dbReference type="ARBA" id="ARBA00022801"/>
    </source>
</evidence>
<dbReference type="PROSITE" id="PS00126">
    <property type="entry name" value="PDEASE_I_1"/>
    <property type="match status" value="1"/>
</dbReference>
<keyword evidence="7" id="KW-0472">Membrane</keyword>
<feature type="transmembrane region" description="Helical" evidence="7">
    <location>
        <begin position="249"/>
        <end position="269"/>
    </location>
</feature>
<dbReference type="InterPro" id="IPR023174">
    <property type="entry name" value="PDEase_CS"/>
</dbReference>
<feature type="binding site" evidence="5">
    <location>
        <position position="569"/>
    </location>
    <ligand>
        <name>Zn(2+)</name>
        <dbReference type="ChEBI" id="CHEBI:29105"/>
        <label>1</label>
    </ligand>
</feature>
<feature type="binding site" evidence="4">
    <location>
        <position position="569"/>
    </location>
    <ligand>
        <name>AMP</name>
        <dbReference type="ChEBI" id="CHEBI:456215"/>
    </ligand>
</feature>
<dbReference type="Pfam" id="PF00233">
    <property type="entry name" value="PDEase_I"/>
    <property type="match status" value="1"/>
</dbReference>
<dbReference type="GO" id="GO:0046872">
    <property type="term" value="F:metal ion binding"/>
    <property type="evidence" value="ECO:0007669"/>
    <property type="project" value="UniProtKB-KW"/>
</dbReference>
<feature type="binding site" evidence="5">
    <location>
        <position position="682"/>
    </location>
    <ligand>
        <name>Zn(2+)</name>
        <dbReference type="ChEBI" id="CHEBI:29105"/>
        <label>1</label>
    </ligand>
</feature>
<dbReference type="Gene3D" id="1.10.1300.10">
    <property type="entry name" value="3'5'-cyclic nucleotide phosphodiesterase, catalytic domain"/>
    <property type="match status" value="1"/>
</dbReference>
<evidence type="ECO:0000313" key="12">
    <source>
        <dbReference type="Proteomes" id="UP000281549"/>
    </source>
</evidence>
<dbReference type="STRING" id="988480.A0A075AT12"/>
<dbReference type="Proteomes" id="UP000281549">
    <property type="component" value="Unassembled WGS sequence"/>
</dbReference>
<dbReference type="GO" id="GO:0004114">
    <property type="term" value="F:3',5'-cyclic-nucleotide phosphodiesterase activity"/>
    <property type="evidence" value="ECO:0007669"/>
    <property type="project" value="InterPro"/>
</dbReference>
<keyword evidence="2 6" id="KW-0378">Hydrolase</keyword>
<feature type="transmembrane region" description="Helical" evidence="7">
    <location>
        <begin position="169"/>
        <end position="187"/>
    </location>
</feature>
<feature type="transmembrane region" description="Helical" evidence="7">
    <location>
        <begin position="275"/>
        <end position="294"/>
    </location>
</feature>
<dbReference type="GO" id="GO:0007165">
    <property type="term" value="P:signal transduction"/>
    <property type="evidence" value="ECO:0007669"/>
    <property type="project" value="InterPro"/>
</dbReference>
<dbReference type="CDD" id="cd00077">
    <property type="entry name" value="HDc"/>
    <property type="match status" value="1"/>
</dbReference>
<comment type="cofactor">
    <cofactor evidence="6">
        <name>a divalent metal cation</name>
        <dbReference type="ChEBI" id="CHEBI:60240"/>
    </cofactor>
    <text evidence="6">Binds 2 divalent metal cations per subunit. Site 1 may preferentially bind zinc ions, while site 2 has a preference for magnesium and/or manganese ions.</text>
</comment>
<protein>
    <recommendedName>
        <fullName evidence="6">Phosphodiesterase</fullName>
        <ecNumber evidence="6">3.1.4.-</ecNumber>
    </recommendedName>
</protein>
<evidence type="ECO:0000256" key="4">
    <source>
        <dbReference type="PIRSR" id="PIRSR623088-2"/>
    </source>
</evidence>
<dbReference type="SUPFAM" id="SSF109604">
    <property type="entry name" value="HD-domain/PDEase-like"/>
    <property type="match status" value="1"/>
</dbReference>
<dbReference type="PANTHER" id="PTHR11347">
    <property type="entry name" value="CYCLIC NUCLEOTIDE PHOSPHODIESTERASE"/>
    <property type="match status" value="1"/>
</dbReference>
<feature type="binding site" evidence="5">
    <location>
        <position position="532"/>
    </location>
    <ligand>
        <name>Zn(2+)</name>
        <dbReference type="ChEBI" id="CHEBI:29105"/>
        <label>1</label>
    </ligand>
</feature>
<feature type="binding site" evidence="4">
    <location>
        <position position="733"/>
    </location>
    <ligand>
        <name>AMP</name>
        <dbReference type="ChEBI" id="CHEBI:456215"/>
    </ligand>
</feature>
<dbReference type="EMBL" id="ML005018">
    <property type="protein sequence ID" value="RKP20818.1"/>
    <property type="molecule type" value="Genomic_DNA"/>
</dbReference>
<keyword evidence="7" id="KW-1133">Transmembrane helix</keyword>
<keyword evidence="7" id="KW-0812">Transmembrane</keyword>
<feature type="binding site" evidence="5">
    <location>
        <position position="568"/>
    </location>
    <ligand>
        <name>Zn(2+)</name>
        <dbReference type="ChEBI" id="CHEBI:29105"/>
        <label>1</label>
    </ligand>
</feature>
<dbReference type="InterPro" id="IPR036971">
    <property type="entry name" value="PDEase_catalytic_dom_sf"/>
</dbReference>
<dbReference type="EC" id="3.1.4.-" evidence="6"/>
<dbReference type="InterPro" id="IPR023088">
    <property type="entry name" value="PDEase"/>
</dbReference>
<evidence type="ECO:0000256" key="3">
    <source>
        <dbReference type="PIRSR" id="PIRSR623088-1"/>
    </source>
</evidence>
<comment type="similarity">
    <text evidence="6">Belongs to the cyclic nucleotide phosphodiesterase family.</text>
</comment>
<evidence type="ECO:0000313" key="11">
    <source>
        <dbReference type="Proteomes" id="UP000030755"/>
    </source>
</evidence>
<evidence type="ECO:0000259" key="8">
    <source>
        <dbReference type="PROSITE" id="PS51845"/>
    </source>
</evidence>
<name>A0A075AT12_ROZAC</name>
<feature type="binding site" evidence="4">
    <location>
        <position position="682"/>
    </location>
    <ligand>
        <name>AMP</name>
        <dbReference type="ChEBI" id="CHEBI:456215"/>
    </ligand>
</feature>
<dbReference type="SMART" id="SM00471">
    <property type="entry name" value="HDc"/>
    <property type="match status" value="1"/>
</dbReference>
<dbReference type="OrthoDB" id="546632at2759"/>
<feature type="active site" description="Proton donor" evidence="3">
    <location>
        <position position="528"/>
    </location>
</feature>
<feature type="transmembrane region" description="Helical" evidence="7">
    <location>
        <begin position="103"/>
        <end position="122"/>
    </location>
</feature>
<evidence type="ECO:0000256" key="1">
    <source>
        <dbReference type="ARBA" id="ARBA00022723"/>
    </source>
</evidence>
<evidence type="ECO:0000256" key="5">
    <source>
        <dbReference type="PIRSR" id="PIRSR623088-3"/>
    </source>
</evidence>
<feature type="domain" description="PDEase" evidence="8">
    <location>
        <begin position="452"/>
        <end position="775"/>
    </location>
</feature>
<reference evidence="9 11" key="1">
    <citation type="journal article" date="2013" name="Curr. Biol.">
        <title>Shared signatures of parasitism and phylogenomics unite Cryptomycota and microsporidia.</title>
        <authorList>
            <person name="James T.Y."/>
            <person name="Pelin A."/>
            <person name="Bonen L."/>
            <person name="Ahrendt S."/>
            <person name="Sain D."/>
            <person name="Corradi N."/>
            <person name="Stajich J.E."/>
        </authorList>
    </citation>
    <scope>NUCLEOTIDE SEQUENCE [LARGE SCALE GENOMIC DNA]</scope>
    <source>
        <strain evidence="9">CSF55</strain>
        <strain evidence="9">CSF55</strain>
    </source>
</reference>
<gene>
    <name evidence="9" type="ORF">O9G_003906</name>
    <name evidence="10" type="ORF">ROZALSC1DRAFT_27732</name>
</gene>
<proteinExistence type="inferred from homology"/>
<dbReference type="AlphaFoldDB" id="A0A075AT12"/>
<dbReference type="PRINTS" id="PR00387">
    <property type="entry name" value="PDIESTERASE1"/>
</dbReference>
<feature type="binding site" evidence="5">
    <location>
        <position position="569"/>
    </location>
    <ligand>
        <name>Zn(2+)</name>
        <dbReference type="ChEBI" id="CHEBI:29105"/>
        <label>2</label>
    </ligand>
</feature>
<feature type="transmembrane region" description="Helical" evidence="7">
    <location>
        <begin position="199"/>
        <end position="219"/>
    </location>
</feature>
<dbReference type="InterPro" id="IPR002073">
    <property type="entry name" value="PDEase_catalytic_dom"/>
</dbReference>
<keyword evidence="11" id="KW-1185">Reference proteome</keyword>
<evidence type="ECO:0000256" key="7">
    <source>
        <dbReference type="SAM" id="Phobius"/>
    </source>
</evidence>
<organism evidence="9 11">
    <name type="scientific">Rozella allomycis (strain CSF55)</name>
    <dbReference type="NCBI Taxonomy" id="988480"/>
    <lineage>
        <taxon>Eukaryota</taxon>
        <taxon>Fungi</taxon>
        <taxon>Fungi incertae sedis</taxon>
        <taxon>Cryptomycota</taxon>
        <taxon>Cryptomycota incertae sedis</taxon>
        <taxon>Rozella</taxon>
    </lineage>
</organism>
<evidence type="ECO:0000256" key="6">
    <source>
        <dbReference type="RuleBase" id="RU363067"/>
    </source>
</evidence>
<dbReference type="InterPro" id="IPR003607">
    <property type="entry name" value="HD/PDEase_dom"/>
</dbReference>
<dbReference type="PROSITE" id="PS51845">
    <property type="entry name" value="PDEASE_I_2"/>
    <property type="match status" value="1"/>
</dbReference>
<evidence type="ECO:0000313" key="9">
    <source>
        <dbReference type="EMBL" id="EPZ33403.1"/>
    </source>
</evidence>
<dbReference type="HOGENOM" id="CLU_356078_0_0_1"/>
<accession>A0A075AT12</accession>
<sequence>MSLQAQTGAQGLQQLRRKSAPANSILLPTIREPPLPIPLVSKIPINNTEHAIPLKNGLSTKSLNFNDFERNKYTLAFLDPTREEKFRKFFVGRFLSSWRNFSYILAVIFALFYIIAILGSQIQSKAWVNTIALTESYIRSNPNFCPTGWFCSPCKDDKTCSVYSSTPDALLVSLGIELPIIIGILASRRPKIMENYMQHIGVFIILCVTISQTVIRPRIVDYSRLSNSFEALNFTLILFALHLLYRIRFIYTLASSTILLVAFIIQLSFREVSNMTLTSAFAVCAWIITNFLVWESEKFARSIFLQADHLDEKNKNLKDQLHVIKNSYMNVDGADFSNPLQKAQSILSQLLNQPSLDRFVFQCICDVQGLLKSPDLLAPDLAAQVKDNQVKLDLNTQQWLFTELASKKKNNDVSPKGSSQGLTTLVRGSQIGSKYLGGDSALNTVLKEVLKLQEEEIVQCRNALENVLKWDFTALDFNFISKESPLLVLGFHFFTQNGLIQNFHIDPLKFINFLSNIQANYHKSNPYHNHMHAADVLQAVQYYMADEFFIDLLNPLDQLIIYIAAAIHDYDHPGVNNNFLINSSDPKALLYNDKSVLENHHVSASFLIMEKAGNNFLAGLSKADFKQFRQWVIECVLATDLSLHFQFVSTFKAKIAQKEDFQPQNKMDDKLVLCKVLVKCGDVNHPTRPLKTHLRWSKMCIDEFFNQGDQEKKLGLPISPFMDRDTAKVAAAQVGFIDFICWPIFDAFNNYLPMPEVMENLKMNKDYWKSKKEEEDVGIPYKFPEIMK</sequence>